<reference evidence="2" key="1">
    <citation type="submission" date="2014-11" db="EMBL/GenBank/DDBJ databases">
        <authorList>
            <person name="Geib S."/>
        </authorList>
    </citation>
    <scope>NUCLEOTIDE SEQUENCE</scope>
</reference>
<evidence type="ECO:0000256" key="1">
    <source>
        <dbReference type="SAM" id="MobiDB-lite"/>
    </source>
</evidence>
<sequence>MQRGVLNVNSFTWNTQTTKTLICMLLICYTTTQTTNAHPVSIAEISGKTGKNIATTSSAATLLIKPSPQDAQLNSLNAYATNYGHFATQFANNAAPGGNTNANTDSSSSGSTNSQLNTSHFKASFKLPDIENNFTPLQTYNNGNNMPHAAPLTTIAATPNANTNNNLPQAKPVLMQYLPHALPETGVHYLQLIPTRPLILPISPSYLNGNAPSAVAQNAVNAAAHALHPPLAAAINAAPMDYGARAPPLLTPEPINSQQHTAPLANMLDLTNAAPPPYGVHTYANSLQPYRNSYRINREVKGKNFPGTMTLNMNEYIPGPNETLRPLYMRGRP</sequence>
<gene>
    <name evidence="2" type="ORF">g.49166</name>
</gene>
<feature type="region of interest" description="Disordered" evidence="1">
    <location>
        <begin position="94"/>
        <end position="116"/>
    </location>
</feature>
<dbReference type="AlphaFoldDB" id="A0A0A1WH25"/>
<accession>A0A0A1WH25</accession>
<dbReference type="EMBL" id="GBXI01015993">
    <property type="protein sequence ID" value="JAC98298.1"/>
    <property type="molecule type" value="Transcribed_RNA"/>
</dbReference>
<name>A0A0A1WH25_ZEUCU</name>
<dbReference type="OrthoDB" id="7973539at2759"/>
<reference evidence="2" key="2">
    <citation type="journal article" date="2015" name="Gigascience">
        <title>Reconstructing a comprehensive transcriptome assembly of a white-pupal translocated strain of the pest fruit fly Bactrocera cucurbitae.</title>
        <authorList>
            <person name="Sim S.B."/>
            <person name="Calla B."/>
            <person name="Hall B."/>
            <person name="DeRego T."/>
            <person name="Geib S.M."/>
        </authorList>
    </citation>
    <scope>NUCLEOTIDE SEQUENCE</scope>
</reference>
<proteinExistence type="predicted"/>
<evidence type="ECO:0000313" key="2">
    <source>
        <dbReference type="EMBL" id="JAC98298.1"/>
    </source>
</evidence>
<organism evidence="2">
    <name type="scientific">Zeugodacus cucurbitae</name>
    <name type="common">Melon fruit fly</name>
    <name type="synonym">Bactrocera cucurbitae</name>
    <dbReference type="NCBI Taxonomy" id="28588"/>
    <lineage>
        <taxon>Eukaryota</taxon>
        <taxon>Metazoa</taxon>
        <taxon>Ecdysozoa</taxon>
        <taxon>Arthropoda</taxon>
        <taxon>Hexapoda</taxon>
        <taxon>Insecta</taxon>
        <taxon>Pterygota</taxon>
        <taxon>Neoptera</taxon>
        <taxon>Endopterygota</taxon>
        <taxon>Diptera</taxon>
        <taxon>Brachycera</taxon>
        <taxon>Muscomorpha</taxon>
        <taxon>Tephritoidea</taxon>
        <taxon>Tephritidae</taxon>
        <taxon>Zeugodacus</taxon>
        <taxon>Zeugodacus</taxon>
    </lineage>
</organism>
<protein>
    <submittedName>
        <fullName evidence="2">Uncharacterized protein</fullName>
    </submittedName>
</protein>